<keyword evidence="2" id="KW-1185">Reference proteome</keyword>
<proteinExistence type="predicted"/>
<dbReference type="EMBL" id="NTFS01000053">
    <property type="protein sequence ID" value="PAX58492.1"/>
    <property type="molecule type" value="Genomic_DNA"/>
</dbReference>
<protein>
    <submittedName>
        <fullName evidence="1">Uncharacterized protein</fullName>
    </submittedName>
</protein>
<accession>A0A2A2TM16</accession>
<evidence type="ECO:0000313" key="2">
    <source>
        <dbReference type="Proteomes" id="UP000218238"/>
    </source>
</evidence>
<reference evidence="1 2" key="1">
    <citation type="submission" date="2017-08" db="EMBL/GenBank/DDBJ databases">
        <title>Draft genome sequence of filamentous cyanobacterium Calothrix elsteri CCALA 953.</title>
        <authorList>
            <person name="Gagunashvili A.N."/>
            <person name="Elster J."/>
            <person name="Andresson O.S."/>
        </authorList>
    </citation>
    <scope>NUCLEOTIDE SEQUENCE [LARGE SCALE GENOMIC DNA]</scope>
    <source>
        <strain evidence="1 2">CCALA 953</strain>
    </source>
</reference>
<sequence>MRDLPSYANRASQRARRLTRRGDTFSYTIAAGKPEFQPLPLNPSTTSSDTTKTLSEGIEQVFFTTLERQYTAGKSVELQQFHWLLLTKTGSGWRKVMMFSQIGSFPVTKQPLSPPRESSNGVVAQAVDVWLRDCQAGSVKISSN</sequence>
<evidence type="ECO:0000313" key="1">
    <source>
        <dbReference type="EMBL" id="PAX58492.1"/>
    </source>
</evidence>
<comment type="caution">
    <text evidence="1">The sequence shown here is derived from an EMBL/GenBank/DDBJ whole genome shotgun (WGS) entry which is preliminary data.</text>
</comment>
<gene>
    <name evidence="1" type="ORF">CK510_07180</name>
</gene>
<dbReference type="AlphaFoldDB" id="A0A2A2TM16"/>
<dbReference type="Proteomes" id="UP000218238">
    <property type="component" value="Unassembled WGS sequence"/>
</dbReference>
<organism evidence="1 2">
    <name type="scientific">Brunnivagina elsteri CCALA 953</name>
    <dbReference type="NCBI Taxonomy" id="987040"/>
    <lineage>
        <taxon>Bacteria</taxon>
        <taxon>Bacillati</taxon>
        <taxon>Cyanobacteriota</taxon>
        <taxon>Cyanophyceae</taxon>
        <taxon>Nostocales</taxon>
        <taxon>Calotrichaceae</taxon>
        <taxon>Brunnivagina</taxon>
    </lineage>
</organism>
<dbReference type="OrthoDB" id="424179at2"/>
<name>A0A2A2TM16_9CYAN</name>